<dbReference type="GeneID" id="96299963"/>
<dbReference type="SUPFAM" id="SSF53448">
    <property type="entry name" value="Nucleotide-diphospho-sugar transferases"/>
    <property type="match status" value="1"/>
</dbReference>
<dbReference type="AlphaFoldDB" id="A0A1I3VD53"/>
<evidence type="ECO:0000313" key="3">
    <source>
        <dbReference type="Proteomes" id="UP000199111"/>
    </source>
</evidence>
<dbReference type="PANTHER" id="PTHR43685:SF2">
    <property type="entry name" value="GLYCOSYLTRANSFERASE 2-LIKE DOMAIN-CONTAINING PROTEIN"/>
    <property type="match status" value="1"/>
</dbReference>
<keyword evidence="3" id="KW-1185">Reference proteome</keyword>
<dbReference type="GO" id="GO:0016740">
    <property type="term" value="F:transferase activity"/>
    <property type="evidence" value="ECO:0007669"/>
    <property type="project" value="UniProtKB-KW"/>
</dbReference>
<organism evidence="2 3">
    <name type="scientific">Streptosporangium canum</name>
    <dbReference type="NCBI Taxonomy" id="324952"/>
    <lineage>
        <taxon>Bacteria</taxon>
        <taxon>Bacillati</taxon>
        <taxon>Actinomycetota</taxon>
        <taxon>Actinomycetes</taxon>
        <taxon>Streptosporangiales</taxon>
        <taxon>Streptosporangiaceae</taxon>
        <taxon>Streptosporangium</taxon>
    </lineage>
</organism>
<dbReference type="PANTHER" id="PTHR43685">
    <property type="entry name" value="GLYCOSYLTRANSFERASE"/>
    <property type="match status" value="1"/>
</dbReference>
<name>A0A1I3VD53_9ACTN</name>
<proteinExistence type="predicted"/>
<dbReference type="Pfam" id="PF00535">
    <property type="entry name" value="Glycos_transf_2"/>
    <property type="match status" value="1"/>
</dbReference>
<dbReference type="InterPro" id="IPR050834">
    <property type="entry name" value="Glycosyltransf_2"/>
</dbReference>
<dbReference type="CDD" id="cd00761">
    <property type="entry name" value="Glyco_tranf_GTA_type"/>
    <property type="match status" value="1"/>
</dbReference>
<dbReference type="Proteomes" id="UP000199111">
    <property type="component" value="Unassembled WGS sequence"/>
</dbReference>
<protein>
    <submittedName>
        <fullName evidence="2">Glycosyltransferase involved in cell wall bisynthesis</fullName>
    </submittedName>
</protein>
<gene>
    <name evidence="2" type="ORF">SAMN05216275_11441</name>
</gene>
<feature type="domain" description="Glycosyltransferase 2-like" evidence="1">
    <location>
        <begin position="9"/>
        <end position="135"/>
    </location>
</feature>
<dbReference type="Gene3D" id="3.90.550.10">
    <property type="entry name" value="Spore Coat Polysaccharide Biosynthesis Protein SpsA, Chain A"/>
    <property type="match status" value="1"/>
</dbReference>
<dbReference type="RefSeq" id="WP_093888721.1">
    <property type="nucleotide sequence ID" value="NZ_FOQY01000014.1"/>
</dbReference>
<dbReference type="InterPro" id="IPR029044">
    <property type="entry name" value="Nucleotide-diphossugar_trans"/>
</dbReference>
<dbReference type="InterPro" id="IPR001173">
    <property type="entry name" value="Glyco_trans_2-like"/>
</dbReference>
<evidence type="ECO:0000313" key="2">
    <source>
        <dbReference type="EMBL" id="SFJ93132.1"/>
    </source>
</evidence>
<evidence type="ECO:0000259" key="1">
    <source>
        <dbReference type="Pfam" id="PF00535"/>
    </source>
</evidence>
<accession>A0A1I3VD53</accession>
<reference evidence="3" key="1">
    <citation type="submission" date="2016-10" db="EMBL/GenBank/DDBJ databases">
        <authorList>
            <person name="Varghese N."/>
            <person name="Submissions S."/>
        </authorList>
    </citation>
    <scope>NUCLEOTIDE SEQUENCE [LARGE SCALE GENOMIC DNA]</scope>
    <source>
        <strain evidence="3">CGMCC 4.2126</strain>
    </source>
</reference>
<sequence length="306" mass="34256">MLGTDTLVSVGLPVRNGAARLEGVARSVLAQDHENIELVICDNASTDDTEEFCRELAHSDSRITYHRQPENVGLLNNFIHAGRIARGTFFRWVGDDDWLAPECVSRSLRAFAEDERLILVTTQVSYSDPDGTDRTGVYEGTGLLSDDPVERFAEMLRMLNESHLLIDPLYGLMRRAAVVGIPRRNMLREDEVFAAKLALAGPWGHVPEVLARRNWKHERIGVVGRRLGVPAWQAHFSSTLQYREILRWLGAADLTGEQRGRARAAAHRMYARRQWRTVSHRSRKLARLGTGLLLPGRSSGRSAAGS</sequence>
<dbReference type="EMBL" id="FOQY01000014">
    <property type="protein sequence ID" value="SFJ93132.1"/>
    <property type="molecule type" value="Genomic_DNA"/>
</dbReference>
<keyword evidence="2" id="KW-0808">Transferase</keyword>